<reference evidence="4 5" key="1">
    <citation type="submission" date="2019-07" db="EMBL/GenBank/DDBJ databases">
        <title>Flavobacterium sp. nov., isolated from glacier ice.</title>
        <authorList>
            <person name="Liu Q."/>
            <person name="Xin Y.-H."/>
        </authorList>
    </citation>
    <scope>NUCLEOTIDE SEQUENCE [LARGE SCALE GENOMIC DNA]</scope>
    <source>
        <strain evidence="4 5">ZT4R6</strain>
    </source>
</reference>
<dbReference type="Gene3D" id="2.60.120.260">
    <property type="entry name" value="Galactose-binding domain-like"/>
    <property type="match status" value="1"/>
</dbReference>
<name>A0A552V4C2_9FLAO</name>
<gene>
    <name evidence="4" type="primary">porU</name>
    <name evidence="4" type="ORF">FMM05_08450</name>
</gene>
<dbReference type="OrthoDB" id="9809780at2"/>
<dbReference type="AlphaFoldDB" id="A0A552V4C2"/>
<dbReference type="Gene3D" id="3.40.50.1460">
    <property type="match status" value="1"/>
</dbReference>
<keyword evidence="1 2" id="KW-0732">Signal</keyword>
<dbReference type="Proteomes" id="UP000320643">
    <property type="component" value="Unassembled WGS sequence"/>
</dbReference>
<proteinExistence type="predicted"/>
<dbReference type="InterPro" id="IPR029030">
    <property type="entry name" value="Caspase-like_dom_sf"/>
</dbReference>
<evidence type="ECO:0000313" key="4">
    <source>
        <dbReference type="EMBL" id="TRW25324.1"/>
    </source>
</evidence>
<dbReference type="Gene3D" id="2.60.40.4070">
    <property type="match status" value="1"/>
</dbReference>
<evidence type="ECO:0000256" key="1">
    <source>
        <dbReference type="ARBA" id="ARBA00022729"/>
    </source>
</evidence>
<comment type="caution">
    <text evidence="4">The sequence shown here is derived from an EMBL/GenBank/DDBJ whole genome shotgun (WGS) entry which is preliminary data.</text>
</comment>
<dbReference type="Pfam" id="PF01364">
    <property type="entry name" value="Peptidase_C25"/>
    <property type="match status" value="1"/>
</dbReference>
<dbReference type="SUPFAM" id="SSF52129">
    <property type="entry name" value="Caspase-like"/>
    <property type="match status" value="1"/>
</dbReference>
<evidence type="ECO:0000256" key="2">
    <source>
        <dbReference type="SAM" id="SignalP"/>
    </source>
</evidence>
<dbReference type="InterPro" id="IPR029031">
    <property type="entry name" value="Gingipain_N_sf"/>
</dbReference>
<protein>
    <submittedName>
        <fullName evidence="4">Type IX secretion system sortase PorU</fullName>
    </submittedName>
</protein>
<feature type="chain" id="PRO_5022107311" evidence="2">
    <location>
        <begin position="19"/>
        <end position="1278"/>
    </location>
</feature>
<feature type="signal peptide" evidence="2">
    <location>
        <begin position="1"/>
        <end position="18"/>
    </location>
</feature>
<evidence type="ECO:0000313" key="5">
    <source>
        <dbReference type="Proteomes" id="UP000320643"/>
    </source>
</evidence>
<feature type="domain" description="Gingipain" evidence="3">
    <location>
        <begin position="537"/>
        <end position="914"/>
    </location>
</feature>
<dbReference type="NCBIfam" id="NF033707">
    <property type="entry name" value="T9SS_sortase"/>
    <property type="match status" value="1"/>
</dbReference>
<dbReference type="InterPro" id="IPR001769">
    <property type="entry name" value="Gingipain"/>
</dbReference>
<sequence length="1278" mass="142042">MKNRLLFFTLLYSLLSFAQQRTEIALNWVDNTTTSVGDKPVKIPVFQSEYMRYDVSLKQLSFSAVFPVSGAVNTTSLQLSNIVYESITAAQLGQLSASKIPSTEKPVLNGYKAREQWFGSLSLSPIVKEGSSYKRIKSFSYTYSLGQASTARSGMAANVITNSVLASGEWYRFYVEKSGVYRLSRSFLSSLGFNVNTDPRKIKIYGNGGRMLPLLNSIEYPADLQENAVRFIGENDGNFGNDDYILFYAEGVDNWNSESDTNNNLFADRTYYYVTSAGSGNGKRIIDATQPTGAPTLQTSSFDAYYFHEQDLVSIARLGRKWHGEQFNVDNVQDFEFNLPDAEGPYTISVNAAANSIVSTTMEVKANGGVVGSLSFGANTEDTVAAIDRDFTGTFTPAGTTTISLTYNNGGNPASNAWLDHINIEGKRALRGGNGQFRFRLKETANNLGVVQYNFSSAAGIDEVWDITDIYNARGIDNNGQASFSFKGNMGSLRQYVAVVASDYYTPLKESQAKVANQNLKGTIFNNTQGEFQDLDYLIVTPEDLRSSAETLANLHRTEDGLSVKVISLDNIYQEFSSGKQDIAAIRNLVKYIYNNASTPDKRIKYVNLFGDGSFDYKDRIPNNTNIVPTFHAYDPNGARNYSIITTFVTDDFFGLMDDAEGEMRMTGGITEGLDIATGRMLVSSKSQADEMVNKVAEYKHADSYGRWRNEFVVVSDDLDGNGSLGFQAKLEETVTDLRNNRPFVNVRKIYLDSYEQQASSGGQRYPDAEDELKRTINYGALVVNYFGHGGEDGLASERVFKISDVAELTNRYKYALFITATCELTKFDNPYRQTAGEYLYWNPTGGAIAMITTTRELFISVANEFNPIITQKLYAFDSPEYPSMAEALRQTKFLMADNNIRMVCFIGDPALKLAVPKPKIVLTHINDAPITGTTDVLQSLAYAKLGGRVTDENNTLMGNYNGVLEVTVFDKPINKVTLDNDNMGQVTPFQTLGETIFRGNATVTNGQFEFGFVVPRDIRVPVAEGRVSFYSKKNNVLEDHTGYDALIKIGGVNPNAEEDNTAPTARLYMNDESFVSGGITNSTPILIAQLFDAHGINTASGIGHDIIGILDGDETNPFLMNDYYEANIDDYTTGTVRFPFTNLAEGLHTLTFKAWDVYNNLVTAEIQFVVTGDDELKLERVLNYPNPFVSYTEFWFSHNRPFELLDVQVQIFTVTGKIVKTINQSVTTDGFLCREIKWDGRDDFGDKIGKGVYVYKLTVRSSTTNKRAEKYEKLVLL</sequence>
<dbReference type="Gene3D" id="3.40.50.10390">
    <property type="entry name" value="Gingipain r, domain 1"/>
    <property type="match status" value="1"/>
</dbReference>
<dbReference type="EMBL" id="VJVZ01000004">
    <property type="protein sequence ID" value="TRW25324.1"/>
    <property type="molecule type" value="Genomic_DNA"/>
</dbReference>
<evidence type="ECO:0000259" key="3">
    <source>
        <dbReference type="Pfam" id="PF01364"/>
    </source>
</evidence>
<dbReference type="GO" id="GO:0006508">
    <property type="term" value="P:proteolysis"/>
    <property type="evidence" value="ECO:0007669"/>
    <property type="project" value="InterPro"/>
</dbReference>
<keyword evidence="5" id="KW-1185">Reference proteome</keyword>
<organism evidence="4 5">
    <name type="scientific">Flavobacterium zepuense</name>
    <dbReference type="NCBI Taxonomy" id="2593302"/>
    <lineage>
        <taxon>Bacteria</taxon>
        <taxon>Pseudomonadati</taxon>
        <taxon>Bacteroidota</taxon>
        <taxon>Flavobacteriia</taxon>
        <taxon>Flavobacteriales</taxon>
        <taxon>Flavobacteriaceae</taxon>
        <taxon>Flavobacterium</taxon>
    </lineage>
</organism>
<dbReference type="CDD" id="cd02258">
    <property type="entry name" value="Peptidase_C25_N"/>
    <property type="match status" value="1"/>
</dbReference>
<accession>A0A552V4C2</accession>
<dbReference type="RefSeq" id="WP_143372905.1">
    <property type="nucleotide sequence ID" value="NZ_VJVZ01000004.1"/>
</dbReference>
<dbReference type="GO" id="GO:0008234">
    <property type="term" value="F:cysteine-type peptidase activity"/>
    <property type="evidence" value="ECO:0007669"/>
    <property type="project" value="InterPro"/>
</dbReference>